<proteinExistence type="predicted"/>
<dbReference type="InterPro" id="IPR051165">
    <property type="entry name" value="Multifunctional_ANK_Repeat"/>
</dbReference>
<accession>A0ABR4LNI0</accession>
<dbReference type="SMART" id="SM00248">
    <property type="entry name" value="ANK"/>
    <property type="match status" value="15"/>
</dbReference>
<gene>
    <name evidence="5" type="ORF">BJX67DRAFT_148006</name>
</gene>
<feature type="repeat" description="ANK" evidence="3">
    <location>
        <begin position="619"/>
        <end position="651"/>
    </location>
</feature>
<evidence type="ECO:0000256" key="3">
    <source>
        <dbReference type="PROSITE-ProRule" id="PRU00023"/>
    </source>
</evidence>
<dbReference type="Pfam" id="PF12796">
    <property type="entry name" value="Ank_2"/>
    <property type="match status" value="3"/>
</dbReference>
<evidence type="ECO:0000313" key="6">
    <source>
        <dbReference type="Proteomes" id="UP001610432"/>
    </source>
</evidence>
<dbReference type="RefSeq" id="XP_070885071.1">
    <property type="nucleotide sequence ID" value="XM_071024738.1"/>
</dbReference>
<feature type="domain" description="F-box" evidence="4">
    <location>
        <begin position="6"/>
        <end position="45"/>
    </location>
</feature>
<feature type="repeat" description="ANK" evidence="3">
    <location>
        <begin position="690"/>
        <end position="722"/>
    </location>
</feature>
<keyword evidence="6" id="KW-1185">Reference proteome</keyword>
<dbReference type="Pfam" id="PF12937">
    <property type="entry name" value="F-box-like"/>
    <property type="match status" value="1"/>
</dbReference>
<dbReference type="PROSITE" id="PS50297">
    <property type="entry name" value="ANK_REP_REGION"/>
    <property type="match status" value="3"/>
</dbReference>
<dbReference type="PROSITE" id="PS50088">
    <property type="entry name" value="ANK_REPEAT"/>
    <property type="match status" value="6"/>
</dbReference>
<dbReference type="CDD" id="cd09917">
    <property type="entry name" value="F-box_SF"/>
    <property type="match status" value="1"/>
</dbReference>
<keyword evidence="2 3" id="KW-0040">ANK repeat</keyword>
<dbReference type="Pfam" id="PF00023">
    <property type="entry name" value="Ank"/>
    <property type="match status" value="1"/>
</dbReference>
<dbReference type="PANTHER" id="PTHR24123">
    <property type="entry name" value="ANKYRIN REPEAT-CONTAINING"/>
    <property type="match status" value="1"/>
</dbReference>
<dbReference type="PANTHER" id="PTHR24123:SF33">
    <property type="entry name" value="PROTEIN HOS4"/>
    <property type="match status" value="1"/>
</dbReference>
<dbReference type="EMBL" id="JBFXLQ010000027">
    <property type="protein sequence ID" value="KAL2866092.1"/>
    <property type="molecule type" value="Genomic_DNA"/>
</dbReference>
<dbReference type="InterPro" id="IPR002110">
    <property type="entry name" value="Ankyrin_rpt"/>
</dbReference>
<evidence type="ECO:0000256" key="1">
    <source>
        <dbReference type="ARBA" id="ARBA00022737"/>
    </source>
</evidence>
<feature type="repeat" description="ANK" evidence="3">
    <location>
        <begin position="549"/>
        <end position="581"/>
    </location>
</feature>
<dbReference type="GeneID" id="98139810"/>
<organism evidence="5 6">
    <name type="scientific">Aspergillus lucknowensis</name>
    <dbReference type="NCBI Taxonomy" id="176173"/>
    <lineage>
        <taxon>Eukaryota</taxon>
        <taxon>Fungi</taxon>
        <taxon>Dikarya</taxon>
        <taxon>Ascomycota</taxon>
        <taxon>Pezizomycotina</taxon>
        <taxon>Eurotiomycetes</taxon>
        <taxon>Eurotiomycetidae</taxon>
        <taxon>Eurotiales</taxon>
        <taxon>Aspergillaceae</taxon>
        <taxon>Aspergillus</taxon>
        <taxon>Aspergillus subgen. Nidulantes</taxon>
    </lineage>
</organism>
<reference evidence="5 6" key="1">
    <citation type="submission" date="2024-07" db="EMBL/GenBank/DDBJ databases">
        <title>Section-level genome sequencing and comparative genomics of Aspergillus sections Usti and Cavernicolus.</title>
        <authorList>
            <consortium name="Lawrence Berkeley National Laboratory"/>
            <person name="Nybo J.L."/>
            <person name="Vesth T.C."/>
            <person name="Theobald S."/>
            <person name="Frisvad J.C."/>
            <person name="Larsen T.O."/>
            <person name="Kjaerboelling I."/>
            <person name="Rothschild-Mancinelli K."/>
            <person name="Lyhne E.K."/>
            <person name="Kogle M.E."/>
            <person name="Barry K."/>
            <person name="Clum A."/>
            <person name="Na H."/>
            <person name="Ledsgaard L."/>
            <person name="Lin J."/>
            <person name="Lipzen A."/>
            <person name="Kuo A."/>
            <person name="Riley R."/>
            <person name="Mondo S."/>
            <person name="Labutti K."/>
            <person name="Haridas S."/>
            <person name="Pangalinan J."/>
            <person name="Salamov A.A."/>
            <person name="Simmons B.A."/>
            <person name="Magnuson J.K."/>
            <person name="Chen J."/>
            <person name="Drula E."/>
            <person name="Henrissat B."/>
            <person name="Wiebenga A."/>
            <person name="Lubbers R.J."/>
            <person name="Gomes A.C."/>
            <person name="Macurrencykelacurrency M.R."/>
            <person name="Stajich J."/>
            <person name="Grigoriev I.V."/>
            <person name="Mortensen U.H."/>
            <person name="De Vries R.P."/>
            <person name="Baker S.E."/>
            <person name="Andersen M.R."/>
        </authorList>
    </citation>
    <scope>NUCLEOTIDE SEQUENCE [LARGE SCALE GENOMIC DNA]</scope>
    <source>
        <strain evidence="5 6">CBS 449.75</strain>
    </source>
</reference>
<feature type="repeat" description="ANK" evidence="3">
    <location>
        <begin position="582"/>
        <end position="614"/>
    </location>
</feature>
<protein>
    <submittedName>
        <fullName evidence="5">Ankyrin repeat-containing domain protein</fullName>
    </submittedName>
</protein>
<dbReference type="Gene3D" id="1.25.40.20">
    <property type="entry name" value="Ankyrin repeat-containing domain"/>
    <property type="match status" value="4"/>
</dbReference>
<dbReference type="InterPro" id="IPR036770">
    <property type="entry name" value="Ankyrin_rpt-contain_sf"/>
</dbReference>
<evidence type="ECO:0000313" key="5">
    <source>
        <dbReference type="EMBL" id="KAL2866092.1"/>
    </source>
</evidence>
<keyword evidence="1" id="KW-0677">Repeat</keyword>
<dbReference type="InterPro" id="IPR001810">
    <property type="entry name" value="F-box_dom"/>
</dbReference>
<dbReference type="SUPFAM" id="SSF48403">
    <property type="entry name" value="Ankyrin repeat"/>
    <property type="match status" value="3"/>
</dbReference>
<name>A0ABR4LNI0_9EURO</name>
<feature type="repeat" description="ANK" evidence="3">
    <location>
        <begin position="516"/>
        <end position="548"/>
    </location>
</feature>
<comment type="caution">
    <text evidence="5">The sequence shown here is derived from an EMBL/GenBank/DDBJ whole genome shotgun (WGS) entry which is preliminary data.</text>
</comment>
<evidence type="ECO:0000256" key="2">
    <source>
        <dbReference type="ARBA" id="ARBA00023043"/>
    </source>
</evidence>
<sequence>MDGLLGLPNEILLDIAARTADQELGRLTRTCWRLHHLLNPLLYRRGLQPHDDKTTLSWAAETRNHGTIARVFQYTEPPQHALSDALLNACHHYDPVSVRLLLDHGASPHGHTTPPSSADRTPLFTAAIARSRESVHLLLQAGAIPGPYTVEDLAHVVARSTDLKIGPDDDQDHPCEGRDYDPEIMRLLVRHGLDVRRYPSIIGHASRLNCSVSALGFLLELGLDPNARDENGRGALHQWLIYAREKRHGAEACAAFVSKCIEHGAQVNDRDGDGSPVLTQAITRQLPATFRALIAAGADINIRDEYYGAPLYAATLFMGGNTERAEMVRALLDAGADVNAEDNVGRRQIVLDIVTEGDKESIRLVLARGLEQLPDASVPQLILAAAKLGDAQAMQQLLDADGGQDTQLLHAQDIYGNTALMFAALAGHDDVIRCLIPLIHGVTTWQNRAGDSALHLAMYSNKESTARLLGQFPGCWRMYNRRCYHTPLALAVQYQSPGVVEYGLNEDSDILAQDFQGKTLLHHAVERGDPEIVKLLLERDAPCNMRDNAQQTPLTLAVYRDREDLVQLFLDRGEPVEQRDGKGQTLLMIAVLRASVSMVRRLVAAGAQLGATSDGGAMKGATALVFALENEEQDITDFLVEAGADVTITTRKGQPLLLRAIGRRWSGVALRMLRMHAAEIDIEAVFPPESGRTALTCAAGQGLEDVVLELLQLGANAHHRDSEGHTPLFWAARQQTVSVISLLLEYMSRASGFEATDDTALLNIEDSHGNTPLLLASQGYLHVFEWLVARGADIHHRNHAGKTAAALAAEDGRVQIVNWLRSQGLGVE</sequence>
<feature type="repeat" description="ANK" evidence="3">
    <location>
        <begin position="320"/>
        <end position="343"/>
    </location>
</feature>
<dbReference type="Proteomes" id="UP001610432">
    <property type="component" value="Unassembled WGS sequence"/>
</dbReference>
<evidence type="ECO:0000259" key="4">
    <source>
        <dbReference type="Pfam" id="PF12937"/>
    </source>
</evidence>